<dbReference type="GO" id="GO:0046872">
    <property type="term" value="F:metal ion binding"/>
    <property type="evidence" value="ECO:0007669"/>
    <property type="project" value="UniProtKB-KW"/>
</dbReference>
<dbReference type="VEuPathDB" id="FungiDB:CC1G_02744"/>
<evidence type="ECO:0000259" key="3">
    <source>
        <dbReference type="PROSITE" id="PS00498"/>
    </source>
</evidence>
<proteinExistence type="predicted"/>
<dbReference type="AlphaFoldDB" id="A8MZX9"/>
<dbReference type="RefSeq" id="XP_001828163.2">
    <property type="nucleotide sequence ID" value="XM_001828111.2"/>
</dbReference>
<evidence type="ECO:0000256" key="1">
    <source>
        <dbReference type="ARBA" id="ARBA00022723"/>
    </source>
</evidence>
<dbReference type="InterPro" id="IPR008922">
    <property type="entry name" value="Di-copper_centre_dom_sf"/>
</dbReference>
<dbReference type="STRING" id="240176.A8MZX9"/>
<evidence type="ECO:0000313" key="5">
    <source>
        <dbReference type="Proteomes" id="UP000001861"/>
    </source>
</evidence>
<keyword evidence="1" id="KW-0479">Metal-binding</keyword>
<dbReference type="PANTHER" id="PTHR11474:SF126">
    <property type="entry name" value="TYROSINASE-LIKE PROTEIN TYR-1-RELATED"/>
    <property type="match status" value="1"/>
</dbReference>
<dbReference type="Pfam" id="PF00264">
    <property type="entry name" value="Tyrosinase"/>
    <property type="match status" value="1"/>
</dbReference>
<dbReference type="PROSITE" id="PS00498">
    <property type="entry name" value="TYROSINASE_2"/>
    <property type="match status" value="1"/>
</dbReference>
<organism evidence="4 5">
    <name type="scientific">Coprinopsis cinerea (strain Okayama-7 / 130 / ATCC MYA-4618 / FGSC 9003)</name>
    <name type="common">Inky cap fungus</name>
    <name type="synonym">Hormographiella aspergillata</name>
    <dbReference type="NCBI Taxonomy" id="240176"/>
    <lineage>
        <taxon>Eukaryota</taxon>
        <taxon>Fungi</taxon>
        <taxon>Dikarya</taxon>
        <taxon>Basidiomycota</taxon>
        <taxon>Agaricomycotina</taxon>
        <taxon>Agaricomycetes</taxon>
        <taxon>Agaricomycetidae</taxon>
        <taxon>Agaricales</taxon>
        <taxon>Agaricineae</taxon>
        <taxon>Psathyrellaceae</taxon>
        <taxon>Coprinopsis</taxon>
    </lineage>
</organism>
<keyword evidence="2" id="KW-0186">Copper</keyword>
<name>A8MZX9_COPC7</name>
<reference evidence="4 5" key="1">
    <citation type="journal article" date="2010" name="Proc. Natl. Acad. Sci. U.S.A.">
        <title>Insights into evolution of multicellular fungi from the assembled chromosomes of the mushroom Coprinopsis cinerea (Coprinus cinereus).</title>
        <authorList>
            <person name="Stajich J.E."/>
            <person name="Wilke S.K."/>
            <person name="Ahren D."/>
            <person name="Au C.H."/>
            <person name="Birren B.W."/>
            <person name="Borodovsky M."/>
            <person name="Burns C."/>
            <person name="Canback B."/>
            <person name="Casselton L.A."/>
            <person name="Cheng C.K."/>
            <person name="Deng J."/>
            <person name="Dietrich F.S."/>
            <person name="Fargo D.C."/>
            <person name="Farman M.L."/>
            <person name="Gathman A.C."/>
            <person name="Goldberg J."/>
            <person name="Guigo R."/>
            <person name="Hoegger P.J."/>
            <person name="Hooker J.B."/>
            <person name="Huggins A."/>
            <person name="James T.Y."/>
            <person name="Kamada T."/>
            <person name="Kilaru S."/>
            <person name="Kodira C."/>
            <person name="Kues U."/>
            <person name="Kupfer D."/>
            <person name="Kwan H.S."/>
            <person name="Lomsadze A."/>
            <person name="Li W."/>
            <person name="Lilly W.W."/>
            <person name="Ma L.J."/>
            <person name="Mackey A.J."/>
            <person name="Manning G."/>
            <person name="Martin F."/>
            <person name="Muraguchi H."/>
            <person name="Natvig D.O."/>
            <person name="Palmerini H."/>
            <person name="Ramesh M.A."/>
            <person name="Rehmeyer C.J."/>
            <person name="Roe B.A."/>
            <person name="Shenoy N."/>
            <person name="Stanke M."/>
            <person name="Ter-Hovhannisyan V."/>
            <person name="Tunlid A."/>
            <person name="Velagapudi R."/>
            <person name="Vision T.J."/>
            <person name="Zeng Q."/>
            <person name="Zolan M.E."/>
            <person name="Pukkila P.J."/>
        </authorList>
    </citation>
    <scope>NUCLEOTIDE SEQUENCE [LARGE SCALE GENOMIC DNA]</scope>
    <source>
        <strain evidence="5">Okayama-7 / 130 / ATCC MYA-4618 / FGSC 9003</strain>
    </source>
</reference>
<dbReference type="Gene3D" id="1.10.1280.10">
    <property type="entry name" value="Di-copper center containing domain from catechol oxidase"/>
    <property type="match status" value="1"/>
</dbReference>
<accession>A8MZX9</accession>
<sequence>MSLLEGYKASFQRKHLDAPDLKGDASTLTSVTNVAQRRDYIRAVRCLAEKPSNAGRGRPAMKTRFDQFVATHFDLDLDIHVVGQFLPWHRHFVTLYTNALREECGYRGPTPYWDWTLDAHAPVPFVDSPIFDPILGFGGNGVPGTTLAPLPPLDTVQPLPPLPGLPTGPRAPEGCLLSGPFQDFKVRFGPRATEESPTGMCIVRGIFEGVRRNLNSTSVAATLAQRSFEEFRRFVDIQGEPFEEAAGIHWAGHAVVGGTMMSGRASPADPIFYLHHANLDRIWAKWQNADRKNRLYDDQYSLVK</sequence>
<feature type="domain" description="Tyrosinase copper-binding" evidence="3">
    <location>
        <begin position="269"/>
        <end position="280"/>
    </location>
</feature>
<dbReference type="GeneID" id="6004727"/>
<dbReference type="PRINTS" id="PR00092">
    <property type="entry name" value="TYROSINASE"/>
</dbReference>
<dbReference type="InterPro" id="IPR050316">
    <property type="entry name" value="Tyrosinase/Hemocyanin"/>
</dbReference>
<dbReference type="Proteomes" id="UP000001861">
    <property type="component" value="Unassembled WGS sequence"/>
</dbReference>
<dbReference type="OrthoDB" id="6132182at2759"/>
<keyword evidence="5" id="KW-1185">Reference proteome</keyword>
<dbReference type="HOGENOM" id="CLU_035914_2_0_1"/>
<evidence type="ECO:0000313" key="4">
    <source>
        <dbReference type="EMBL" id="EAU93514.2"/>
    </source>
</evidence>
<dbReference type="GO" id="GO:0016491">
    <property type="term" value="F:oxidoreductase activity"/>
    <property type="evidence" value="ECO:0007669"/>
    <property type="project" value="InterPro"/>
</dbReference>
<dbReference type="InParanoid" id="A8MZX9"/>
<protein>
    <recommendedName>
        <fullName evidence="3">Tyrosinase copper-binding domain-containing protein</fullName>
    </recommendedName>
</protein>
<dbReference type="OMA" id="YVEYIWE"/>
<dbReference type="PANTHER" id="PTHR11474">
    <property type="entry name" value="TYROSINASE FAMILY MEMBER"/>
    <property type="match status" value="1"/>
</dbReference>
<dbReference type="EMBL" id="AACS02000001">
    <property type="protein sequence ID" value="EAU93514.2"/>
    <property type="molecule type" value="Genomic_DNA"/>
</dbReference>
<dbReference type="SUPFAM" id="SSF48056">
    <property type="entry name" value="Di-copper centre-containing domain"/>
    <property type="match status" value="1"/>
</dbReference>
<dbReference type="KEGG" id="cci:CC1G_02744"/>
<comment type="caution">
    <text evidence="4">The sequence shown here is derived from an EMBL/GenBank/DDBJ whole genome shotgun (WGS) entry which is preliminary data.</text>
</comment>
<dbReference type="eggNOG" id="ENOG502RM4B">
    <property type="taxonomic scope" value="Eukaryota"/>
</dbReference>
<dbReference type="InterPro" id="IPR002227">
    <property type="entry name" value="Tyrosinase_Cu-bd"/>
</dbReference>
<gene>
    <name evidence="4" type="ORF">CC1G_02744</name>
</gene>
<evidence type="ECO:0000256" key="2">
    <source>
        <dbReference type="ARBA" id="ARBA00023008"/>
    </source>
</evidence>